<keyword evidence="1" id="KW-1133">Transmembrane helix</keyword>
<comment type="caution">
    <text evidence="2">The sequence shown here is derived from an EMBL/GenBank/DDBJ whole genome shotgun (WGS) entry which is preliminary data.</text>
</comment>
<keyword evidence="1" id="KW-0812">Transmembrane</keyword>
<proteinExistence type="predicted"/>
<name>A0A644TIC2_9ZZZZ</name>
<sequence length="232" mass="26727">MKLSTKINTLRTIKIGFDITIIALSLFLIYFIFIGAREISASFPKSKLGIMLAQVTPNKISNSNDFVIKAKNSDAVVTSYIDSYRIAFNVKNSTNTKIPIIFKIVFLLALNLNLFFLIFVFFQASRILSSIIRGIKNEKENLHHFIFNKRNIKRFQYISYGFIAMPLIELIIYFSDSIFLKKYFLIEGFTLNPIIGLSSISWDYIFIGLLFISLIEVIRRGMTIQEENDLTV</sequence>
<feature type="transmembrane region" description="Helical" evidence="1">
    <location>
        <begin position="100"/>
        <end position="122"/>
    </location>
</feature>
<accession>A0A644TIC2</accession>
<gene>
    <name evidence="2" type="ORF">SDC9_12327</name>
</gene>
<protein>
    <recommendedName>
        <fullName evidence="3">DUF2975 domain-containing protein</fullName>
    </recommendedName>
</protein>
<feature type="transmembrane region" description="Helical" evidence="1">
    <location>
        <begin position="157"/>
        <end position="174"/>
    </location>
</feature>
<reference evidence="2" key="1">
    <citation type="submission" date="2019-08" db="EMBL/GenBank/DDBJ databases">
        <authorList>
            <person name="Kucharzyk K."/>
            <person name="Murdoch R.W."/>
            <person name="Higgins S."/>
            <person name="Loffler F."/>
        </authorList>
    </citation>
    <scope>NUCLEOTIDE SEQUENCE</scope>
</reference>
<dbReference type="Pfam" id="PF11188">
    <property type="entry name" value="DUF2975"/>
    <property type="match status" value="1"/>
</dbReference>
<evidence type="ECO:0000313" key="2">
    <source>
        <dbReference type="EMBL" id="MPL66640.1"/>
    </source>
</evidence>
<evidence type="ECO:0000256" key="1">
    <source>
        <dbReference type="SAM" id="Phobius"/>
    </source>
</evidence>
<organism evidence="2">
    <name type="scientific">bioreactor metagenome</name>
    <dbReference type="NCBI Taxonomy" id="1076179"/>
    <lineage>
        <taxon>unclassified sequences</taxon>
        <taxon>metagenomes</taxon>
        <taxon>ecological metagenomes</taxon>
    </lineage>
</organism>
<dbReference type="InterPro" id="IPR021354">
    <property type="entry name" value="DUF2975"/>
</dbReference>
<evidence type="ECO:0008006" key="3">
    <source>
        <dbReference type="Google" id="ProtNLM"/>
    </source>
</evidence>
<feature type="transmembrane region" description="Helical" evidence="1">
    <location>
        <begin position="12"/>
        <end position="36"/>
    </location>
</feature>
<feature type="transmembrane region" description="Helical" evidence="1">
    <location>
        <begin position="194"/>
        <end position="215"/>
    </location>
</feature>
<dbReference type="EMBL" id="VSSQ01000033">
    <property type="protein sequence ID" value="MPL66640.1"/>
    <property type="molecule type" value="Genomic_DNA"/>
</dbReference>
<dbReference type="AlphaFoldDB" id="A0A644TIC2"/>
<keyword evidence="1" id="KW-0472">Membrane</keyword>